<dbReference type="Proteomes" id="UP000053477">
    <property type="component" value="Unassembled WGS sequence"/>
</dbReference>
<feature type="transmembrane region" description="Helical" evidence="1">
    <location>
        <begin position="117"/>
        <end position="136"/>
    </location>
</feature>
<keyword evidence="1" id="KW-0472">Membrane</keyword>
<keyword evidence="1" id="KW-1133">Transmembrane helix</keyword>
<accession>A0A0H2REU8</accession>
<dbReference type="InParanoid" id="A0A0H2REU8"/>
<dbReference type="EMBL" id="KQ086036">
    <property type="protein sequence ID" value="KLO10082.1"/>
    <property type="molecule type" value="Genomic_DNA"/>
</dbReference>
<protein>
    <submittedName>
        <fullName evidence="2">Uncharacterized protein</fullName>
    </submittedName>
</protein>
<evidence type="ECO:0000256" key="1">
    <source>
        <dbReference type="SAM" id="Phobius"/>
    </source>
</evidence>
<keyword evidence="1" id="KW-0812">Transmembrane</keyword>
<keyword evidence="3" id="KW-1185">Reference proteome</keyword>
<reference evidence="2 3" key="1">
    <citation type="submission" date="2015-04" db="EMBL/GenBank/DDBJ databases">
        <title>Complete genome sequence of Schizopora paradoxa KUC8140, a cosmopolitan wood degrader in East Asia.</title>
        <authorList>
            <consortium name="DOE Joint Genome Institute"/>
            <person name="Min B."/>
            <person name="Park H."/>
            <person name="Jang Y."/>
            <person name="Kim J.-J."/>
            <person name="Kim K.H."/>
            <person name="Pangilinan J."/>
            <person name="Lipzen A."/>
            <person name="Riley R."/>
            <person name="Grigoriev I.V."/>
            <person name="Spatafora J.W."/>
            <person name="Choi I.-G."/>
        </authorList>
    </citation>
    <scope>NUCLEOTIDE SEQUENCE [LARGE SCALE GENOMIC DNA]</scope>
    <source>
        <strain evidence="2 3">KUC8140</strain>
    </source>
</reference>
<dbReference type="AlphaFoldDB" id="A0A0H2REU8"/>
<evidence type="ECO:0000313" key="3">
    <source>
        <dbReference type="Proteomes" id="UP000053477"/>
    </source>
</evidence>
<evidence type="ECO:0000313" key="2">
    <source>
        <dbReference type="EMBL" id="KLO10082.1"/>
    </source>
</evidence>
<proteinExistence type="predicted"/>
<name>A0A0H2REU8_9AGAM</name>
<gene>
    <name evidence="2" type="ORF">SCHPADRAFT_892607</name>
</gene>
<sequence length="280" mass="31040">MYSNRDVDGRMAAIGLSRLTLSVGLVGVNQLACASRRSHSSSQESFGKLYAPEQKSLFMVSETCMPERTKEDVSWTKIVRLANRKGAPLSSFLFNLSKIYIRAVSLMLGIYSLNFQGIQTGFVFLIFGAIPSLALCREATERSEGWESTFPNASSRVFSNSAREVFATLSGFPVAGHPPLARGGARRVSRDTGSRLRDRSAVYAPPFFPSPFERRGWLGKVLGGMREPPSSFASPRGCWKRKRRHFFRCQTVSGNSRAPFEREQVPSPARFRLARGANGL</sequence>
<organism evidence="2 3">
    <name type="scientific">Schizopora paradoxa</name>
    <dbReference type="NCBI Taxonomy" id="27342"/>
    <lineage>
        <taxon>Eukaryota</taxon>
        <taxon>Fungi</taxon>
        <taxon>Dikarya</taxon>
        <taxon>Basidiomycota</taxon>
        <taxon>Agaricomycotina</taxon>
        <taxon>Agaricomycetes</taxon>
        <taxon>Hymenochaetales</taxon>
        <taxon>Schizoporaceae</taxon>
        <taxon>Schizopora</taxon>
    </lineage>
</organism>